<sequence>MVGKIHVANVGLFGDSGVLVAENDRSIPCEDILSAWGITLADFWRWNPSITKMGGNLLAGCLYYVKVFEEPVLMTAPSTTTTQPARRIRLNRAKLTLICTGIKGWTPTGMTSGTTLTATNRIPMPSPLQPDIIENCNKFRLFHMVVEGDECHAIANSNGITMERLVSWNPEVKTDCSSLWLGYYICGKVIGLTPSPATTTGPTEPTNGIETPTPILPGMVDNCDKFHMVVDDDQCGNIAQKYSISRNQFTTWNPQIGSGCSGLWLGYYVCVKIIGVAPTTTTTTTLYAWNTQIGTNCGGLWAGYYVCVSIVGANPKPTTTTTGNGIATPTPTQTGMTGNCKKFTSITLANFYSWNTGVGSSCQTLWLGYYICTGVK</sequence>
<dbReference type="InterPro" id="IPR052210">
    <property type="entry name" value="LysM1-like"/>
</dbReference>
<dbReference type="GO" id="GO:0008061">
    <property type="term" value="F:chitin binding"/>
    <property type="evidence" value="ECO:0007669"/>
    <property type="project" value="UniProtKB-KW"/>
</dbReference>
<gene>
    <name evidence="5" type="ORF">BDV23DRAFT_173122</name>
</gene>
<dbReference type="SMART" id="SM00257">
    <property type="entry name" value="LysM"/>
    <property type="match status" value="2"/>
</dbReference>
<dbReference type="PANTHER" id="PTHR34997">
    <property type="entry name" value="AM15"/>
    <property type="match status" value="1"/>
</dbReference>
<evidence type="ECO:0000256" key="3">
    <source>
        <dbReference type="ARBA" id="ARBA00023026"/>
    </source>
</evidence>
<protein>
    <recommendedName>
        <fullName evidence="4">LysM domain-containing protein</fullName>
    </recommendedName>
</protein>
<dbReference type="AlphaFoldDB" id="A0A5N7C6Z2"/>
<dbReference type="InterPro" id="IPR036779">
    <property type="entry name" value="LysM_dom_sf"/>
</dbReference>
<accession>A0A5N7C6Z2</accession>
<reference evidence="5" key="1">
    <citation type="submission" date="2019-04" db="EMBL/GenBank/DDBJ databases">
        <title>Friends and foes A comparative genomics studyof 23 Aspergillus species from section Flavi.</title>
        <authorList>
            <consortium name="DOE Joint Genome Institute"/>
            <person name="Kjaerbolling I."/>
            <person name="Vesth T."/>
            <person name="Frisvad J.C."/>
            <person name="Nybo J.L."/>
            <person name="Theobald S."/>
            <person name="Kildgaard S."/>
            <person name="Isbrandt T."/>
            <person name="Kuo A."/>
            <person name="Sato A."/>
            <person name="Lyhne E.K."/>
            <person name="Kogle M.E."/>
            <person name="Wiebenga A."/>
            <person name="Kun R.S."/>
            <person name="Lubbers R.J."/>
            <person name="Makela M.R."/>
            <person name="Barry K."/>
            <person name="Chovatia M."/>
            <person name="Clum A."/>
            <person name="Daum C."/>
            <person name="Haridas S."/>
            <person name="He G."/>
            <person name="LaButti K."/>
            <person name="Lipzen A."/>
            <person name="Mondo S."/>
            <person name="Riley R."/>
            <person name="Salamov A."/>
            <person name="Simmons B.A."/>
            <person name="Magnuson J.K."/>
            <person name="Henrissat B."/>
            <person name="Mortensen U.H."/>
            <person name="Larsen T.O."/>
            <person name="Devries R.P."/>
            <person name="Grigoriev I.V."/>
            <person name="Machida M."/>
            <person name="Baker S.E."/>
            <person name="Andersen M.R."/>
        </authorList>
    </citation>
    <scope>NUCLEOTIDE SEQUENCE [LARGE SCALE GENOMIC DNA]</scope>
    <source>
        <strain evidence="5">IBT 14317</strain>
    </source>
</reference>
<proteinExistence type="predicted"/>
<dbReference type="PANTHER" id="PTHR34997:SF2">
    <property type="entry name" value="LYSM DOMAIN-CONTAINING PROTEIN-RELATED"/>
    <property type="match status" value="1"/>
</dbReference>
<dbReference type="OrthoDB" id="2281372at2759"/>
<dbReference type="CDD" id="cd00118">
    <property type="entry name" value="LysM"/>
    <property type="match status" value="2"/>
</dbReference>
<dbReference type="Pfam" id="PF01476">
    <property type="entry name" value="LysM"/>
    <property type="match status" value="1"/>
</dbReference>
<keyword evidence="3" id="KW-0843">Virulence</keyword>
<evidence type="ECO:0000256" key="2">
    <source>
        <dbReference type="ARBA" id="ARBA00022729"/>
    </source>
</evidence>
<feature type="domain" description="LysM" evidence="4">
    <location>
        <begin position="225"/>
        <end position="271"/>
    </location>
</feature>
<evidence type="ECO:0000313" key="5">
    <source>
        <dbReference type="EMBL" id="KAE8389383.1"/>
    </source>
</evidence>
<dbReference type="PROSITE" id="PS51782">
    <property type="entry name" value="LYSM"/>
    <property type="match status" value="2"/>
</dbReference>
<dbReference type="Gene3D" id="3.10.350.10">
    <property type="entry name" value="LysM domain"/>
    <property type="match status" value="4"/>
</dbReference>
<evidence type="ECO:0000259" key="4">
    <source>
        <dbReference type="PROSITE" id="PS51782"/>
    </source>
</evidence>
<keyword evidence="2" id="KW-0732">Signal</keyword>
<dbReference type="InterPro" id="IPR018392">
    <property type="entry name" value="LysM"/>
</dbReference>
<feature type="domain" description="LysM" evidence="4">
    <location>
        <begin position="141"/>
        <end position="187"/>
    </location>
</feature>
<dbReference type="Proteomes" id="UP000326877">
    <property type="component" value="Unassembled WGS sequence"/>
</dbReference>
<evidence type="ECO:0000256" key="1">
    <source>
        <dbReference type="ARBA" id="ARBA00022669"/>
    </source>
</evidence>
<dbReference type="EMBL" id="ML735266">
    <property type="protein sequence ID" value="KAE8389383.1"/>
    <property type="molecule type" value="Genomic_DNA"/>
</dbReference>
<keyword evidence="1" id="KW-0147">Chitin-binding</keyword>
<organism evidence="5">
    <name type="scientific">Petromyces alliaceus</name>
    <name type="common">Aspergillus alliaceus</name>
    <dbReference type="NCBI Taxonomy" id="209559"/>
    <lineage>
        <taxon>Eukaryota</taxon>
        <taxon>Fungi</taxon>
        <taxon>Dikarya</taxon>
        <taxon>Ascomycota</taxon>
        <taxon>Pezizomycotina</taxon>
        <taxon>Eurotiomycetes</taxon>
        <taxon>Eurotiomycetidae</taxon>
        <taxon>Eurotiales</taxon>
        <taxon>Aspergillaceae</taxon>
        <taxon>Aspergillus</taxon>
        <taxon>Aspergillus subgen. Circumdati</taxon>
    </lineage>
</organism>
<name>A0A5N7C6Z2_PETAA</name>
<dbReference type="SUPFAM" id="SSF54106">
    <property type="entry name" value="LysM domain"/>
    <property type="match status" value="2"/>
</dbReference>